<evidence type="ECO:0000313" key="1">
    <source>
        <dbReference type="EMBL" id="CAD5114571.1"/>
    </source>
</evidence>
<comment type="caution">
    <text evidence="1">The sequence shown here is derived from an EMBL/GenBank/DDBJ whole genome shotgun (WGS) entry which is preliminary data.</text>
</comment>
<accession>A0A7I8VF40</accession>
<keyword evidence="2" id="KW-1185">Reference proteome</keyword>
<dbReference type="Proteomes" id="UP000549394">
    <property type="component" value="Unassembled WGS sequence"/>
</dbReference>
<gene>
    <name evidence="1" type="ORF">DGYR_LOCUS3399</name>
</gene>
<evidence type="ECO:0000313" key="2">
    <source>
        <dbReference type="Proteomes" id="UP000549394"/>
    </source>
</evidence>
<name>A0A7I8VF40_9ANNE</name>
<dbReference type="EMBL" id="CAJFCJ010000005">
    <property type="protein sequence ID" value="CAD5114571.1"/>
    <property type="molecule type" value="Genomic_DNA"/>
</dbReference>
<protein>
    <submittedName>
        <fullName evidence="1">Uncharacterized protein</fullName>
    </submittedName>
</protein>
<reference evidence="1 2" key="1">
    <citation type="submission" date="2020-08" db="EMBL/GenBank/DDBJ databases">
        <authorList>
            <person name="Hejnol A."/>
        </authorList>
    </citation>
    <scope>NUCLEOTIDE SEQUENCE [LARGE SCALE GENOMIC DNA]</scope>
</reference>
<dbReference type="AlphaFoldDB" id="A0A7I8VF40"/>
<proteinExistence type="predicted"/>
<sequence length="432" mass="50783">MSGTAENIPSDEYFNLSPETIKINNQNSKEMKVFNIENESLQDRLISFNKIIEKEINNTDNECEKQKNIIDKAVTKYIASLHKQQETIKDEIELFYADKKSNLKRALSDTQRLEDFNRNSQNPIVQRNLKKMAKELMYATENIINKMKYFELKENYKYENNIGKLKTPIYEKPIKEHIILLNSQLKKVIATKKGFLAWQSNNKIIELNYGHTVVSEKNDILDICSTFDNRLSYIVYVDSKFYCKTLNLENDEWIMRSFSYPFNNLSSIMFGVYKKNIIISSDNGKTHFYHRTNLEVSEIEDKTSKKKPISHKAFKKGLCIDFGDELEYFSDFNADKIFLNIKTSTIQDFSLYDNIIDKLIEGEQIFCSEKDFVLFNVKSGEGYLIEHEKIFPGKRLLEYQLTNSHIVFCLLDIENPKMITIQYYPVLKDENF</sequence>
<organism evidence="1 2">
    <name type="scientific">Dimorphilus gyrociliatus</name>
    <dbReference type="NCBI Taxonomy" id="2664684"/>
    <lineage>
        <taxon>Eukaryota</taxon>
        <taxon>Metazoa</taxon>
        <taxon>Spiralia</taxon>
        <taxon>Lophotrochozoa</taxon>
        <taxon>Annelida</taxon>
        <taxon>Polychaeta</taxon>
        <taxon>Polychaeta incertae sedis</taxon>
        <taxon>Dinophilidae</taxon>
        <taxon>Dimorphilus</taxon>
    </lineage>
</organism>